<gene>
    <name evidence="1" type="ORF">MENTE1834_LOCUS24819</name>
</gene>
<organism evidence="1 2">
    <name type="scientific">Meloidogyne enterolobii</name>
    <name type="common">Root-knot nematode worm</name>
    <name type="synonym">Meloidogyne mayaguensis</name>
    <dbReference type="NCBI Taxonomy" id="390850"/>
    <lineage>
        <taxon>Eukaryota</taxon>
        <taxon>Metazoa</taxon>
        <taxon>Ecdysozoa</taxon>
        <taxon>Nematoda</taxon>
        <taxon>Chromadorea</taxon>
        <taxon>Rhabditida</taxon>
        <taxon>Tylenchina</taxon>
        <taxon>Tylenchomorpha</taxon>
        <taxon>Tylenchoidea</taxon>
        <taxon>Meloidogynidae</taxon>
        <taxon>Meloidogyninae</taxon>
        <taxon>Meloidogyne</taxon>
    </lineage>
</organism>
<comment type="caution">
    <text evidence="1">The sequence shown here is derived from an EMBL/GenBank/DDBJ whole genome shotgun (WGS) entry which is preliminary data.</text>
</comment>
<reference evidence="1" key="1">
    <citation type="submission" date="2023-11" db="EMBL/GenBank/DDBJ databases">
        <authorList>
            <person name="Poullet M."/>
        </authorList>
    </citation>
    <scope>NUCLEOTIDE SEQUENCE</scope>
    <source>
        <strain evidence="1">E1834</strain>
    </source>
</reference>
<dbReference type="Proteomes" id="UP001497535">
    <property type="component" value="Unassembled WGS sequence"/>
</dbReference>
<sequence length="65" mass="7305">MVVPKKSPHPTLSSFQKIFYCLKLKGAQLPYSVPSLKAKIILAAFPLKITKQKMIANQACIFKEK</sequence>
<accession>A0ACB0ZHM1</accession>
<protein>
    <submittedName>
        <fullName evidence="1">Uncharacterized protein</fullName>
    </submittedName>
</protein>
<dbReference type="EMBL" id="CAVMJV010000033">
    <property type="protein sequence ID" value="CAK5077858.1"/>
    <property type="molecule type" value="Genomic_DNA"/>
</dbReference>
<name>A0ACB0ZHM1_MELEN</name>
<evidence type="ECO:0000313" key="2">
    <source>
        <dbReference type="Proteomes" id="UP001497535"/>
    </source>
</evidence>
<proteinExistence type="predicted"/>
<evidence type="ECO:0000313" key="1">
    <source>
        <dbReference type="EMBL" id="CAK5077858.1"/>
    </source>
</evidence>
<keyword evidence="2" id="KW-1185">Reference proteome</keyword>